<dbReference type="CDD" id="cd04301">
    <property type="entry name" value="NAT_SF"/>
    <property type="match status" value="1"/>
</dbReference>
<reference evidence="4" key="1">
    <citation type="journal article" date="2019" name="Int. J. Syst. Evol. Microbiol.">
        <title>The Global Catalogue of Microorganisms (GCM) 10K type strain sequencing project: providing services to taxonomists for standard genome sequencing and annotation.</title>
        <authorList>
            <consortium name="The Broad Institute Genomics Platform"/>
            <consortium name="The Broad Institute Genome Sequencing Center for Infectious Disease"/>
            <person name="Wu L."/>
            <person name="Ma J."/>
        </authorList>
    </citation>
    <scope>NUCLEOTIDE SEQUENCE [LARGE SCALE GENOMIC DNA]</scope>
    <source>
        <strain evidence="4">CGMCC 4.7393</strain>
    </source>
</reference>
<dbReference type="InterPro" id="IPR000182">
    <property type="entry name" value="GNAT_dom"/>
</dbReference>
<name>A0ABW2DN53_9BACT</name>
<dbReference type="Gene3D" id="3.40.630.30">
    <property type="match status" value="1"/>
</dbReference>
<keyword evidence="3" id="KW-0012">Acyltransferase</keyword>
<organism evidence="3 4">
    <name type="scientific">Rufibacter roseus</name>
    <dbReference type="NCBI Taxonomy" id="1567108"/>
    <lineage>
        <taxon>Bacteria</taxon>
        <taxon>Pseudomonadati</taxon>
        <taxon>Bacteroidota</taxon>
        <taxon>Cytophagia</taxon>
        <taxon>Cytophagales</taxon>
        <taxon>Hymenobacteraceae</taxon>
        <taxon>Rufibacter</taxon>
    </lineage>
</organism>
<evidence type="ECO:0000313" key="3">
    <source>
        <dbReference type="EMBL" id="MFC6997998.1"/>
    </source>
</evidence>
<keyword evidence="4" id="KW-1185">Reference proteome</keyword>
<gene>
    <name evidence="3" type="ORF">ACFQHR_10200</name>
</gene>
<proteinExistence type="predicted"/>
<sequence length="100" mass="11363">MEINHLNTDTNGHFEAIELKAQAGLLTYHWDTPQKMVIEHTEVNPAFSGRGVGRELVMAAVAYARAQQIKIVPLCPYARKLFKQDETIRDVLFKERLIVG</sequence>
<dbReference type="RefSeq" id="WP_066621815.1">
    <property type="nucleotide sequence ID" value="NZ_JBHSYQ010000004.1"/>
</dbReference>
<dbReference type="PANTHER" id="PTHR31435:SF10">
    <property type="entry name" value="BSR4717 PROTEIN"/>
    <property type="match status" value="1"/>
</dbReference>
<dbReference type="EMBL" id="JBHSYQ010000004">
    <property type="protein sequence ID" value="MFC6997998.1"/>
    <property type="molecule type" value="Genomic_DNA"/>
</dbReference>
<dbReference type="EC" id="2.3.1.-" evidence="3"/>
<accession>A0ABW2DN53</accession>
<evidence type="ECO:0000313" key="4">
    <source>
        <dbReference type="Proteomes" id="UP001596405"/>
    </source>
</evidence>
<dbReference type="GO" id="GO:0016746">
    <property type="term" value="F:acyltransferase activity"/>
    <property type="evidence" value="ECO:0007669"/>
    <property type="project" value="UniProtKB-KW"/>
</dbReference>
<feature type="domain" description="N-acetyltransferase" evidence="2">
    <location>
        <begin position="6"/>
        <end position="93"/>
    </location>
</feature>
<comment type="caution">
    <text evidence="3">The sequence shown here is derived from an EMBL/GenBank/DDBJ whole genome shotgun (WGS) entry which is preliminary data.</text>
</comment>
<keyword evidence="3" id="KW-0808">Transferase</keyword>
<dbReference type="PROSITE" id="PS51729">
    <property type="entry name" value="GNAT_YJDJ"/>
    <property type="match status" value="1"/>
</dbReference>
<dbReference type="InterPro" id="IPR016181">
    <property type="entry name" value="Acyl_CoA_acyltransferase"/>
</dbReference>
<dbReference type="SUPFAM" id="SSF55729">
    <property type="entry name" value="Acyl-CoA N-acyltransferases (Nat)"/>
    <property type="match status" value="1"/>
</dbReference>
<protein>
    <submittedName>
        <fullName evidence="3">GNAT family N-acetyltransferase</fullName>
        <ecNumber evidence="3">2.3.1.-</ecNumber>
    </submittedName>
</protein>
<evidence type="ECO:0000259" key="1">
    <source>
        <dbReference type="PROSITE" id="PS51186"/>
    </source>
</evidence>
<dbReference type="InterPro" id="IPR031165">
    <property type="entry name" value="GNAT_YJDJ"/>
</dbReference>
<dbReference type="PROSITE" id="PS51186">
    <property type="entry name" value="GNAT"/>
    <property type="match status" value="1"/>
</dbReference>
<dbReference type="Pfam" id="PF14542">
    <property type="entry name" value="Acetyltransf_CG"/>
    <property type="match status" value="1"/>
</dbReference>
<dbReference type="Proteomes" id="UP001596405">
    <property type="component" value="Unassembled WGS sequence"/>
</dbReference>
<evidence type="ECO:0000259" key="2">
    <source>
        <dbReference type="PROSITE" id="PS51729"/>
    </source>
</evidence>
<dbReference type="InterPro" id="IPR045057">
    <property type="entry name" value="Gcn5-rel_NAT"/>
</dbReference>
<feature type="domain" description="N-acetyltransferase" evidence="1">
    <location>
        <begin position="1"/>
        <end position="100"/>
    </location>
</feature>
<dbReference type="PANTHER" id="PTHR31435">
    <property type="entry name" value="PROTEIN NATD1"/>
    <property type="match status" value="1"/>
</dbReference>